<dbReference type="EMBL" id="SGIU01000001">
    <property type="protein sequence ID" value="TAI48486.1"/>
    <property type="molecule type" value="Genomic_DNA"/>
</dbReference>
<dbReference type="InterPro" id="IPR050708">
    <property type="entry name" value="T6SS_VgrG/RHS"/>
</dbReference>
<evidence type="ECO:0008006" key="3">
    <source>
        <dbReference type="Google" id="ProtNLM"/>
    </source>
</evidence>
<dbReference type="OrthoDB" id="2972467at2"/>
<dbReference type="NCBIfam" id="TIGR03696">
    <property type="entry name" value="Rhs_assc_core"/>
    <property type="match status" value="1"/>
</dbReference>
<keyword evidence="2" id="KW-1185">Reference proteome</keyword>
<dbReference type="RefSeq" id="WP_130608596.1">
    <property type="nucleotide sequence ID" value="NZ_SGIU01000001.1"/>
</dbReference>
<name>A0A4Q8QJS1_9FLAO</name>
<dbReference type="Gene3D" id="2.180.10.10">
    <property type="entry name" value="RHS repeat-associated core"/>
    <property type="match status" value="1"/>
</dbReference>
<dbReference type="AlphaFoldDB" id="A0A4Q8QJS1"/>
<dbReference type="PANTHER" id="PTHR32305">
    <property type="match status" value="1"/>
</dbReference>
<dbReference type="InterPro" id="IPR022385">
    <property type="entry name" value="Rhs_assc_core"/>
</dbReference>
<evidence type="ECO:0000313" key="2">
    <source>
        <dbReference type="Proteomes" id="UP000291981"/>
    </source>
</evidence>
<protein>
    <recommendedName>
        <fullName evidence="3">RHS repeat-associated core domain-containing protein</fullName>
    </recommendedName>
</protein>
<proteinExistence type="predicted"/>
<gene>
    <name evidence="1" type="ORF">EW142_01390</name>
</gene>
<accession>A0A4Q8QJS1</accession>
<dbReference type="Proteomes" id="UP000291981">
    <property type="component" value="Unassembled WGS sequence"/>
</dbReference>
<evidence type="ECO:0000313" key="1">
    <source>
        <dbReference type="EMBL" id="TAI48486.1"/>
    </source>
</evidence>
<reference evidence="1 2" key="1">
    <citation type="submission" date="2019-02" db="EMBL/GenBank/DDBJ databases">
        <title>Draft genome sequence of Muricauda sp. 176CP4-71.</title>
        <authorList>
            <person name="Park J.-S."/>
        </authorList>
    </citation>
    <scope>NUCLEOTIDE SEQUENCE [LARGE SCALE GENOMIC DNA]</scope>
    <source>
        <strain evidence="1 2">176CP4-71</strain>
    </source>
</reference>
<comment type="caution">
    <text evidence="1">The sequence shown here is derived from an EMBL/GenBank/DDBJ whole genome shotgun (WGS) entry which is preliminary data.</text>
</comment>
<dbReference type="PANTHER" id="PTHR32305:SF15">
    <property type="entry name" value="PROTEIN RHSA-RELATED"/>
    <property type="match status" value="1"/>
</dbReference>
<organism evidence="1 2">
    <name type="scientific">Flagellimonas allohymeniacidonis</name>
    <dbReference type="NCBI Taxonomy" id="2517819"/>
    <lineage>
        <taxon>Bacteria</taxon>
        <taxon>Pseudomonadati</taxon>
        <taxon>Bacteroidota</taxon>
        <taxon>Flavobacteriia</taxon>
        <taxon>Flavobacteriales</taxon>
        <taxon>Flavobacteriaceae</taxon>
        <taxon>Flagellimonas</taxon>
    </lineage>
</organism>
<sequence length="390" mass="43342">MYIFGEQASWRVGRGNHIYENGTLQFFNQPEGYVTPKSGGGYDYVYQYKDHLGNVRLSYMDNGSTTEIVEESNYYPFGLKHKGYNTAISANGNSVAQKWGYLGQEIQDELGLDWLTFRYRNYIPELGRFFGVDPISEEYFSITNYQFAHNNPIWKVEIEGLEGATSTGNGNDDTTNHEPVKVKTQEAFVGDGPLGPAVGTKVVQETVKRTVGQKVLGALTNIAKGGGTLITALLMPQMAHAPTGDNAPSNVENFAIDEKLRPDNLQINVQGESDSPIQRFDDTLIDVESSVILETFGGDGDITSEFELTEDQALDVGMDFVGDDYKELGKPGSGVFRSNVQNEDGTYNQFRIDNNSLEGKHKPKVPHVHLEIIDPSRKEPLVNNHIRIIQ</sequence>